<dbReference type="AlphaFoldDB" id="A0A1H7QZN5"/>
<evidence type="ECO:0000313" key="2">
    <source>
        <dbReference type="Proteomes" id="UP000199297"/>
    </source>
</evidence>
<accession>A0A1H7QZN5</accession>
<dbReference type="EMBL" id="FOBI01000013">
    <property type="protein sequence ID" value="SEL53491.1"/>
    <property type="molecule type" value="Genomic_DNA"/>
</dbReference>
<protein>
    <submittedName>
        <fullName evidence="1">Uncharacterized protein</fullName>
    </submittedName>
</protein>
<organism evidence="1 2">
    <name type="scientific">Colwellia chukchiensis</name>
    <dbReference type="NCBI Taxonomy" id="641665"/>
    <lineage>
        <taxon>Bacteria</taxon>
        <taxon>Pseudomonadati</taxon>
        <taxon>Pseudomonadota</taxon>
        <taxon>Gammaproteobacteria</taxon>
        <taxon>Alteromonadales</taxon>
        <taxon>Colwelliaceae</taxon>
        <taxon>Colwellia</taxon>
    </lineage>
</organism>
<evidence type="ECO:0000313" key="1">
    <source>
        <dbReference type="EMBL" id="SEL53491.1"/>
    </source>
</evidence>
<dbReference type="RefSeq" id="WP_085285541.1">
    <property type="nucleotide sequence ID" value="NZ_FOBI01000013.1"/>
</dbReference>
<name>A0A1H7QZN5_9GAMM</name>
<dbReference type="Proteomes" id="UP000199297">
    <property type="component" value="Unassembled WGS sequence"/>
</dbReference>
<gene>
    <name evidence="1" type="ORF">SAMN05216262_11328</name>
</gene>
<reference evidence="2" key="1">
    <citation type="submission" date="2016-10" db="EMBL/GenBank/DDBJ databases">
        <authorList>
            <person name="Varghese N."/>
            <person name="Submissions S."/>
        </authorList>
    </citation>
    <scope>NUCLEOTIDE SEQUENCE [LARGE SCALE GENOMIC DNA]</scope>
    <source>
        <strain evidence="2">CGMCC 1.9127</strain>
    </source>
</reference>
<dbReference type="OrthoDB" id="5888461at2"/>
<dbReference type="STRING" id="641665.GCA_002104455_01162"/>
<keyword evidence="2" id="KW-1185">Reference proteome</keyword>
<sequence length="214" mass="24309">MTEHKNFVEIPFQYRYQCWFCAEPAADAFTFPDQHHIVLDCQHPKLTIPSCVECTDMAKQAAVDSIWQVQRQVKKALMKKYQKDLAIGLNWTEEALANAGFEGGNFAGFQKSAWFMYQVAKARLNFMGWPLVVDGIDVVTEEGRNDFQFDGVCYPSLEHAIDHFSRTFSLDSGLLKQILAKLGKENFAQAVRICRLYVGATPDEKLQALRTLSS</sequence>
<proteinExistence type="predicted"/>